<reference evidence="2" key="1">
    <citation type="submission" date="2017-01" db="EMBL/GenBank/DDBJ databases">
        <title>Comparative genomics of anhydrobiosis in the tardigrade Hypsibius dujardini.</title>
        <authorList>
            <person name="Yoshida Y."/>
            <person name="Koutsovoulos G."/>
            <person name="Laetsch D."/>
            <person name="Stevens L."/>
            <person name="Kumar S."/>
            <person name="Horikawa D."/>
            <person name="Ishino K."/>
            <person name="Komine S."/>
            <person name="Tomita M."/>
            <person name="Blaxter M."/>
            <person name="Arakawa K."/>
        </authorList>
    </citation>
    <scope>NUCLEOTIDE SEQUENCE [LARGE SCALE GENOMIC DNA]</scope>
    <source>
        <strain evidence="2">Z151</strain>
    </source>
</reference>
<keyword evidence="2" id="KW-1185">Reference proteome</keyword>
<gene>
    <name evidence="1" type="ORF">BV898_15761</name>
</gene>
<dbReference type="EMBL" id="MTYJ01000219">
    <property type="protein sequence ID" value="OWA51269.1"/>
    <property type="molecule type" value="Genomic_DNA"/>
</dbReference>
<protein>
    <submittedName>
        <fullName evidence="1">Uncharacterized protein</fullName>
    </submittedName>
</protein>
<evidence type="ECO:0000313" key="2">
    <source>
        <dbReference type="Proteomes" id="UP000192578"/>
    </source>
</evidence>
<dbReference type="Proteomes" id="UP000192578">
    <property type="component" value="Unassembled WGS sequence"/>
</dbReference>
<organism evidence="1 2">
    <name type="scientific">Hypsibius exemplaris</name>
    <name type="common">Freshwater tardigrade</name>
    <dbReference type="NCBI Taxonomy" id="2072580"/>
    <lineage>
        <taxon>Eukaryota</taxon>
        <taxon>Metazoa</taxon>
        <taxon>Ecdysozoa</taxon>
        <taxon>Tardigrada</taxon>
        <taxon>Eutardigrada</taxon>
        <taxon>Parachela</taxon>
        <taxon>Hypsibioidea</taxon>
        <taxon>Hypsibiidae</taxon>
        <taxon>Hypsibius</taxon>
    </lineage>
</organism>
<accession>A0A9X6NDE5</accession>
<comment type="caution">
    <text evidence="1">The sequence shown here is derived from an EMBL/GenBank/DDBJ whole genome shotgun (WGS) entry which is preliminary data.</text>
</comment>
<dbReference type="AlphaFoldDB" id="A0A9X6NDE5"/>
<sequence length="145" mass="17024">MALLARAKHELQWDMYVERVLHLATNFVEIRSTPAGRQDFNLEHRKMLKERLQFKVIRARVLRLQRRGRKLNAKLLFELALLRNGFEKDPEYTQYLIDALKRHRKRVATYADSLGGGMVSMPVRACVRDAKGRVRERVRAVAIKL</sequence>
<name>A0A9X6NDE5_HYPEX</name>
<evidence type="ECO:0000313" key="1">
    <source>
        <dbReference type="EMBL" id="OWA51269.1"/>
    </source>
</evidence>
<proteinExistence type="predicted"/>